<name>A0A8X6Y9G1_9ARAC</name>
<reference evidence="1" key="1">
    <citation type="submission" date="2020-08" db="EMBL/GenBank/DDBJ databases">
        <title>Multicomponent nature underlies the extraordinary mechanical properties of spider dragline silk.</title>
        <authorList>
            <person name="Kono N."/>
            <person name="Nakamura H."/>
            <person name="Mori M."/>
            <person name="Yoshida Y."/>
            <person name="Ohtoshi R."/>
            <person name="Malay A.D."/>
            <person name="Moran D.A.P."/>
            <person name="Tomita M."/>
            <person name="Numata K."/>
            <person name="Arakawa K."/>
        </authorList>
    </citation>
    <scope>NUCLEOTIDE SEQUENCE</scope>
</reference>
<organism evidence="1 2">
    <name type="scientific">Trichonephila inaurata madagascariensis</name>
    <dbReference type="NCBI Taxonomy" id="2747483"/>
    <lineage>
        <taxon>Eukaryota</taxon>
        <taxon>Metazoa</taxon>
        <taxon>Ecdysozoa</taxon>
        <taxon>Arthropoda</taxon>
        <taxon>Chelicerata</taxon>
        <taxon>Arachnida</taxon>
        <taxon>Araneae</taxon>
        <taxon>Araneomorphae</taxon>
        <taxon>Entelegynae</taxon>
        <taxon>Araneoidea</taxon>
        <taxon>Nephilidae</taxon>
        <taxon>Trichonephila</taxon>
        <taxon>Trichonephila inaurata</taxon>
    </lineage>
</organism>
<proteinExistence type="predicted"/>
<dbReference type="EMBL" id="BMAV01016900">
    <property type="protein sequence ID" value="GFY68153.1"/>
    <property type="molecule type" value="Genomic_DNA"/>
</dbReference>
<evidence type="ECO:0000313" key="2">
    <source>
        <dbReference type="Proteomes" id="UP000886998"/>
    </source>
</evidence>
<comment type="caution">
    <text evidence="1">The sequence shown here is derived from an EMBL/GenBank/DDBJ whole genome shotgun (WGS) entry which is preliminary data.</text>
</comment>
<dbReference type="AlphaFoldDB" id="A0A8X6Y9G1"/>
<dbReference type="Proteomes" id="UP000886998">
    <property type="component" value="Unassembled WGS sequence"/>
</dbReference>
<gene>
    <name evidence="1" type="ORF">TNIN_373171</name>
</gene>
<accession>A0A8X6Y9G1</accession>
<keyword evidence="2" id="KW-1185">Reference proteome</keyword>
<sequence>MGQNPVRHIWLQSRGSSWDIGIHTKDRWIEQWKYHEPMNRLVILDLADEPFTNWSLYTCIGLIVLTTDAKQTFSEALKYFSKQAPLTVACEQDSWTAVLRQLKLSCRLWKMRPRFNCNATPILSYLLAHEGQNPETVLQNVGLIDEWPLRLMFDGTRPMPKTTKPFLILVTDVIVVHGATKEMLRQDYGFYDELMIAQPKEVINSNPRLATHRLSTHNAISKHLQPVVFKH</sequence>
<evidence type="ECO:0000313" key="1">
    <source>
        <dbReference type="EMBL" id="GFY68153.1"/>
    </source>
</evidence>
<protein>
    <submittedName>
        <fullName evidence="1">Uncharacterized protein</fullName>
    </submittedName>
</protein>